<keyword evidence="5" id="KW-1185">Reference proteome</keyword>
<keyword evidence="2" id="KW-0812">Transmembrane</keyword>
<gene>
    <name evidence="4" type="ORF">ACJRO7_028929</name>
</gene>
<comment type="caution">
    <text evidence="4">The sequence shown here is derived from an EMBL/GenBank/DDBJ whole genome shotgun (WGS) entry which is preliminary data.</text>
</comment>
<feature type="signal peptide" evidence="3">
    <location>
        <begin position="1"/>
        <end position="23"/>
    </location>
</feature>
<feature type="region of interest" description="Disordered" evidence="1">
    <location>
        <begin position="79"/>
        <end position="102"/>
    </location>
</feature>
<feature type="compositionally biased region" description="Low complexity" evidence="1">
    <location>
        <begin position="82"/>
        <end position="96"/>
    </location>
</feature>
<name>A0ABD3JWS5_EUCGL</name>
<organism evidence="4 5">
    <name type="scientific">Eucalyptus globulus</name>
    <name type="common">Tasmanian blue gum</name>
    <dbReference type="NCBI Taxonomy" id="34317"/>
    <lineage>
        <taxon>Eukaryota</taxon>
        <taxon>Viridiplantae</taxon>
        <taxon>Streptophyta</taxon>
        <taxon>Embryophyta</taxon>
        <taxon>Tracheophyta</taxon>
        <taxon>Spermatophyta</taxon>
        <taxon>Magnoliopsida</taxon>
        <taxon>eudicotyledons</taxon>
        <taxon>Gunneridae</taxon>
        <taxon>Pentapetalae</taxon>
        <taxon>rosids</taxon>
        <taxon>malvids</taxon>
        <taxon>Myrtales</taxon>
        <taxon>Myrtaceae</taxon>
        <taxon>Myrtoideae</taxon>
        <taxon>Eucalypteae</taxon>
        <taxon>Eucalyptus</taxon>
    </lineage>
</organism>
<feature type="transmembrane region" description="Helical" evidence="2">
    <location>
        <begin position="199"/>
        <end position="220"/>
    </location>
</feature>
<dbReference type="AlphaFoldDB" id="A0ABD3JWS5"/>
<feature type="chain" id="PRO_5044827510" evidence="3">
    <location>
        <begin position="24"/>
        <end position="239"/>
    </location>
</feature>
<feature type="transmembrane region" description="Helical" evidence="2">
    <location>
        <begin position="172"/>
        <end position="193"/>
    </location>
</feature>
<reference evidence="4 5" key="1">
    <citation type="submission" date="2024-11" db="EMBL/GenBank/DDBJ databases">
        <title>Chromosome-level genome assembly of Eucalyptus globulus Labill. provides insights into its genome evolution.</title>
        <authorList>
            <person name="Li X."/>
        </authorList>
    </citation>
    <scope>NUCLEOTIDE SEQUENCE [LARGE SCALE GENOMIC DNA]</scope>
    <source>
        <strain evidence="4">CL2024</strain>
        <tissue evidence="4">Fresh tender leaves</tissue>
    </source>
</reference>
<sequence>MAGHWTSATLSCLISFFLNLASYIPWLASSCNNQISNCTTASASHGCASTTRCPVVDDSISVVVDIPLPTDDGAIRPSNVHGTRSTTTVGTSQTRTFDSSQSGPVHPILKLFQRQELGKEVLGFTVPMTTGLLFNQNQGLTYLQASAVILALSIGFKTTWNGMLLREMCPCVASALECFGVASVLVAFFGLVSSFLLPSLVWACWLCCGLSCLPFLLFLVPPTAANEESSAERLDEGIV</sequence>
<evidence type="ECO:0000256" key="3">
    <source>
        <dbReference type="SAM" id="SignalP"/>
    </source>
</evidence>
<keyword evidence="2" id="KW-0472">Membrane</keyword>
<proteinExistence type="predicted"/>
<evidence type="ECO:0000313" key="5">
    <source>
        <dbReference type="Proteomes" id="UP001634007"/>
    </source>
</evidence>
<dbReference type="Proteomes" id="UP001634007">
    <property type="component" value="Unassembled WGS sequence"/>
</dbReference>
<evidence type="ECO:0000256" key="2">
    <source>
        <dbReference type="SAM" id="Phobius"/>
    </source>
</evidence>
<evidence type="ECO:0000313" key="4">
    <source>
        <dbReference type="EMBL" id="KAL3732170.1"/>
    </source>
</evidence>
<keyword evidence="3" id="KW-0732">Signal</keyword>
<evidence type="ECO:0000256" key="1">
    <source>
        <dbReference type="SAM" id="MobiDB-lite"/>
    </source>
</evidence>
<accession>A0ABD3JWS5</accession>
<protein>
    <submittedName>
        <fullName evidence="4">Uncharacterized protein</fullName>
    </submittedName>
</protein>
<keyword evidence="2" id="KW-1133">Transmembrane helix</keyword>
<dbReference type="EMBL" id="JBJKBG010000007">
    <property type="protein sequence ID" value="KAL3732170.1"/>
    <property type="molecule type" value="Genomic_DNA"/>
</dbReference>